<reference evidence="3 4" key="1">
    <citation type="journal article" date="2014" name="Int. J. Syst. Evol. Microbiol.">
        <title>Phylogenomics and the dynamic genome evolution of the genus Streptococcus.</title>
        <authorList>
            <consortium name="The Broad Institute Genome Sequencing Platform"/>
            <person name="Richards V.P."/>
            <person name="Palmer S.R."/>
            <person name="Pavinski Bitar P.D."/>
            <person name="Qin X."/>
            <person name="Weinstock G.M."/>
            <person name="Highlander S.K."/>
            <person name="Town C.D."/>
            <person name="Burne R.A."/>
            <person name="Stanhope M.J."/>
        </authorList>
    </citation>
    <scope>NUCLEOTIDE SEQUENCE [LARGE SCALE GENOMIC DNA]</scope>
    <source>
        <strain evidence="3 4">2285-97</strain>
    </source>
</reference>
<dbReference type="RefSeq" id="WP_006738594.1">
    <property type="nucleotide sequence ID" value="NZ_AEUZ02000001.1"/>
</dbReference>
<evidence type="ECO:0000259" key="2">
    <source>
        <dbReference type="Pfam" id="PF25888"/>
    </source>
</evidence>
<name>G5KHR9_9STRE</name>
<dbReference type="STRING" id="764291.STRUR_0282"/>
<accession>G5KHR9</accession>
<dbReference type="EMBL" id="AEUZ02000001">
    <property type="protein sequence ID" value="EHJ55808.1"/>
    <property type="molecule type" value="Genomic_DNA"/>
</dbReference>
<sequence>MKPIDEFSYLQHNRVPYDSRSFMQLYFPILGNDASSVYQYFVTFFDDGTRKHKFSEVLNHLQFGMRRFEEALVLLTALDLMVLYQTQDSYLIKLNPTLGNEIFLNNAVYRRLLEQKIGEIALKELDIKIPANARDISKRFSDVFGDLKLSQTPKIESKIQFDLDSFKRLMVRDGLSFEDETNDVVSLYNISEKFGLTWFDIYQIAKETAINYKIAVNRLSTKLLVGKETSDSSEFTSAERIVISEAKQSTSFDFLEKIKLARKAKVTKTEKDLLVELAKMNFLDEVINVMVLYTINKTHSANLQKTYLMKMANDFSYQNVTTAEEAVLKLRAFSERKQTSKQSSKKTTSVPTWSNANYENQTSSDTKNRLEEKRRRSLERLQGLKKGGD</sequence>
<gene>
    <name evidence="3" type="ORF">STRUR_0282</name>
</gene>
<evidence type="ECO:0000256" key="1">
    <source>
        <dbReference type="SAM" id="MobiDB-lite"/>
    </source>
</evidence>
<dbReference type="AlphaFoldDB" id="G5KHR9"/>
<dbReference type="InterPro" id="IPR058660">
    <property type="entry name" value="WHD_DnaB"/>
</dbReference>
<keyword evidence="4" id="KW-1185">Reference proteome</keyword>
<dbReference type="Proteomes" id="UP000005388">
    <property type="component" value="Unassembled WGS sequence"/>
</dbReference>
<feature type="compositionally biased region" description="Polar residues" evidence="1">
    <location>
        <begin position="350"/>
        <end position="365"/>
    </location>
</feature>
<comment type="caution">
    <text evidence="3">The sequence shown here is derived from an EMBL/GenBank/DDBJ whole genome shotgun (WGS) entry which is preliminary data.</text>
</comment>
<dbReference type="Pfam" id="PF25888">
    <property type="entry name" value="WHD_DnaB"/>
    <property type="match status" value="1"/>
</dbReference>
<feature type="domain" description="Replicative helicase loading/DNA remodeling protein DnaB N-terminal winged helix" evidence="2">
    <location>
        <begin position="1"/>
        <end position="223"/>
    </location>
</feature>
<evidence type="ECO:0000313" key="4">
    <source>
        <dbReference type="Proteomes" id="UP000005388"/>
    </source>
</evidence>
<proteinExistence type="predicted"/>
<feature type="region of interest" description="Disordered" evidence="1">
    <location>
        <begin position="338"/>
        <end position="389"/>
    </location>
</feature>
<protein>
    <recommendedName>
        <fullName evidence="2">Replicative helicase loading/DNA remodeling protein DnaB N-terminal winged helix domain-containing protein</fullName>
    </recommendedName>
</protein>
<feature type="compositionally biased region" description="Low complexity" evidence="1">
    <location>
        <begin position="340"/>
        <end position="349"/>
    </location>
</feature>
<evidence type="ECO:0000313" key="3">
    <source>
        <dbReference type="EMBL" id="EHJ55808.1"/>
    </source>
</evidence>
<organism evidence="3 4">
    <name type="scientific">Streptococcus urinalis 2285-97</name>
    <dbReference type="NCBI Taxonomy" id="764291"/>
    <lineage>
        <taxon>Bacteria</taxon>
        <taxon>Bacillati</taxon>
        <taxon>Bacillota</taxon>
        <taxon>Bacilli</taxon>
        <taxon>Lactobacillales</taxon>
        <taxon>Streptococcaceae</taxon>
        <taxon>Streptococcus</taxon>
    </lineage>
</organism>
<dbReference type="eggNOG" id="COG3611">
    <property type="taxonomic scope" value="Bacteria"/>
</dbReference>